<evidence type="ECO:0000313" key="1">
    <source>
        <dbReference type="EMBL" id="MFM9329013.1"/>
    </source>
</evidence>
<accession>A0ACC7NWA2</accession>
<name>A0ACC7NWA2_9BACL</name>
<keyword evidence="2" id="KW-1185">Reference proteome</keyword>
<protein>
    <submittedName>
        <fullName evidence="1">Uncharacterized protein</fullName>
    </submittedName>
</protein>
<dbReference type="EMBL" id="JBJURJ010000007">
    <property type="protein sequence ID" value="MFM9329013.1"/>
    <property type="molecule type" value="Genomic_DNA"/>
</dbReference>
<proteinExistence type="predicted"/>
<evidence type="ECO:0000313" key="2">
    <source>
        <dbReference type="Proteomes" id="UP001631969"/>
    </source>
</evidence>
<sequence>MDIKKALEAQIKALAAGIKDVKCPCCGETTSTGSEVNDPEDDSRGIVTCEINGCEFYIIEYTDGSTTLEPRRCMN</sequence>
<organism evidence="1 2">
    <name type="scientific">Paenibacillus mesotrionivorans</name>
    <dbReference type="NCBI Taxonomy" id="3160968"/>
    <lineage>
        <taxon>Bacteria</taxon>
        <taxon>Bacillati</taxon>
        <taxon>Bacillota</taxon>
        <taxon>Bacilli</taxon>
        <taxon>Bacillales</taxon>
        <taxon>Paenibacillaceae</taxon>
        <taxon>Paenibacillus</taxon>
    </lineage>
</organism>
<gene>
    <name evidence="1" type="ORF">ACI1P1_12020</name>
</gene>
<comment type="caution">
    <text evidence="1">The sequence shown here is derived from an EMBL/GenBank/DDBJ whole genome shotgun (WGS) entry which is preliminary data.</text>
</comment>
<reference evidence="1" key="1">
    <citation type="submission" date="2024-12" db="EMBL/GenBank/DDBJ databases">
        <authorList>
            <person name="Wu N."/>
        </authorList>
    </citation>
    <scope>NUCLEOTIDE SEQUENCE</scope>
    <source>
        <strain evidence="1">P15</strain>
    </source>
</reference>
<dbReference type="Proteomes" id="UP001631969">
    <property type="component" value="Unassembled WGS sequence"/>
</dbReference>